<comment type="similarity">
    <text evidence="1">Belongs to the glycosyltransferase group 1 family. Glycosyltransferase 4 subfamily.</text>
</comment>
<evidence type="ECO:0000259" key="4">
    <source>
        <dbReference type="Pfam" id="PF13439"/>
    </source>
</evidence>
<dbReference type="GO" id="GO:0016757">
    <property type="term" value="F:glycosyltransferase activity"/>
    <property type="evidence" value="ECO:0007669"/>
    <property type="project" value="UniProtKB-KW"/>
</dbReference>
<keyword evidence="2" id="KW-0328">Glycosyltransferase</keyword>
<dbReference type="SUPFAM" id="SSF53756">
    <property type="entry name" value="UDP-Glycosyltransferase/glycogen phosphorylase"/>
    <property type="match status" value="1"/>
</dbReference>
<dbReference type="EMBL" id="JACIFH010000001">
    <property type="protein sequence ID" value="MBB4139766.1"/>
    <property type="molecule type" value="Genomic_DNA"/>
</dbReference>
<evidence type="ECO:0000256" key="2">
    <source>
        <dbReference type="ARBA" id="ARBA00022676"/>
    </source>
</evidence>
<reference evidence="5 6" key="1">
    <citation type="submission" date="2020-08" db="EMBL/GenBank/DDBJ databases">
        <title>Sequencing the genomes of 1000 actinobacteria strains.</title>
        <authorList>
            <person name="Klenk H.-P."/>
        </authorList>
    </citation>
    <scope>NUCLEOTIDE SEQUENCE [LARGE SCALE GENOMIC DNA]</scope>
    <source>
        <strain evidence="5 6">DSM 19600</strain>
    </source>
</reference>
<dbReference type="Gene3D" id="3.40.50.2000">
    <property type="entry name" value="Glycogen Phosphorylase B"/>
    <property type="match status" value="2"/>
</dbReference>
<dbReference type="RefSeq" id="WP_183499386.1">
    <property type="nucleotide sequence ID" value="NZ_BAABCO010000001.1"/>
</dbReference>
<sequence length="366" mass="39312">MRVLLLTTWFPTLAAPSSGIFVANDAKLLAGRHDVAVVHLASPALLSEDDLVADRSRTVQVTRIPMSTTNPLDLFRAGGRLRDRLESADILHTQAFSTLLPLARLRVPLPWVHTEHWSALSNPETLGSARLALPLLRPLLRRPDVVTGVCEYLAAPVRAHRRGPTQIVPCIVPPAAHLAALPRRPHPRLVAVGGLVERKDPVLAVDALRLIHDAGVRADLRFVGDGPLRGAVADRAARHSLTDHVSFAGVVDQAGVTAELTGADVFFLPTKGENFCVSAAEAIVQGRPVVVGANGGQREYVEELNGELVADQTPAAYAHALLRVLRRDPRPQPADIAATIGDRFSPDRVADGYDSAYAEAVALRTT</sequence>
<evidence type="ECO:0000313" key="6">
    <source>
        <dbReference type="Proteomes" id="UP000549113"/>
    </source>
</evidence>
<dbReference type="PANTHER" id="PTHR12526:SF640">
    <property type="entry name" value="COLANIC ACID BIOSYNTHESIS GLYCOSYLTRANSFERASE WCAL-RELATED"/>
    <property type="match status" value="1"/>
</dbReference>
<name>A0AA40SP40_9MICO</name>
<keyword evidence="3" id="KW-0808">Transferase</keyword>
<keyword evidence="6" id="KW-1185">Reference proteome</keyword>
<organism evidence="5 6">
    <name type="scientific">Microbacterium invictum</name>
    <dbReference type="NCBI Taxonomy" id="515415"/>
    <lineage>
        <taxon>Bacteria</taxon>
        <taxon>Bacillati</taxon>
        <taxon>Actinomycetota</taxon>
        <taxon>Actinomycetes</taxon>
        <taxon>Micrococcales</taxon>
        <taxon>Microbacteriaceae</taxon>
        <taxon>Microbacterium</taxon>
    </lineage>
</organism>
<dbReference type="AlphaFoldDB" id="A0AA40SP40"/>
<accession>A0AA40SP40</accession>
<feature type="domain" description="Glycosyltransferase subfamily 4-like N-terminal" evidence="4">
    <location>
        <begin position="26"/>
        <end position="173"/>
    </location>
</feature>
<dbReference type="InterPro" id="IPR028098">
    <property type="entry name" value="Glyco_trans_4-like_N"/>
</dbReference>
<dbReference type="Proteomes" id="UP000549113">
    <property type="component" value="Unassembled WGS sequence"/>
</dbReference>
<dbReference type="Pfam" id="PF13439">
    <property type="entry name" value="Glyco_transf_4"/>
    <property type="match status" value="1"/>
</dbReference>
<dbReference type="PANTHER" id="PTHR12526">
    <property type="entry name" value="GLYCOSYLTRANSFERASE"/>
    <property type="match status" value="1"/>
</dbReference>
<comment type="caution">
    <text evidence="5">The sequence shown here is derived from an EMBL/GenBank/DDBJ whole genome shotgun (WGS) entry which is preliminary data.</text>
</comment>
<proteinExistence type="inferred from homology"/>
<protein>
    <submittedName>
        <fullName evidence="5">Glycosyltransferase involved in cell wall biosynthesis</fullName>
    </submittedName>
</protein>
<evidence type="ECO:0000313" key="5">
    <source>
        <dbReference type="EMBL" id="MBB4139766.1"/>
    </source>
</evidence>
<evidence type="ECO:0000256" key="3">
    <source>
        <dbReference type="ARBA" id="ARBA00022679"/>
    </source>
</evidence>
<gene>
    <name evidence="5" type="ORF">BKA10_001560</name>
</gene>
<dbReference type="Pfam" id="PF13692">
    <property type="entry name" value="Glyco_trans_1_4"/>
    <property type="match status" value="1"/>
</dbReference>
<evidence type="ECO:0000256" key="1">
    <source>
        <dbReference type="ARBA" id="ARBA00009481"/>
    </source>
</evidence>